<evidence type="ECO:0000256" key="4">
    <source>
        <dbReference type="ARBA" id="ARBA00023298"/>
    </source>
</evidence>
<dbReference type="Gene3D" id="2.60.270.20">
    <property type="entry name" value="Cytolysin/lectin"/>
    <property type="match status" value="1"/>
</dbReference>
<dbReference type="AlphaFoldDB" id="Q4S974"/>
<keyword evidence="3" id="KW-1052">Target cell membrane</keyword>
<proteinExistence type="predicted"/>
<dbReference type="PANTHER" id="PTHR40388">
    <property type="entry name" value="BRYOPORIN"/>
    <property type="match status" value="1"/>
</dbReference>
<evidence type="ECO:0000313" key="6">
    <source>
        <dbReference type="EMBL" id="CAG02808.1"/>
    </source>
</evidence>
<dbReference type="GO" id="GO:0015267">
    <property type="term" value="F:channel activity"/>
    <property type="evidence" value="ECO:0007669"/>
    <property type="project" value="InterPro"/>
</dbReference>
<dbReference type="GO" id="GO:0044218">
    <property type="term" value="C:other organism cell membrane"/>
    <property type="evidence" value="ECO:0007669"/>
    <property type="project" value="UniProtKB-KW"/>
</dbReference>
<sequence length="142" mass="15752">MSSGFCQHPPQPTIPAMKSGLCSFVKDEDYPTGAVGVLTYDLFHFDIASCSERLAIMFSVPYDYNLYENRLAVGVFEKSCACDEKLYELMYEGQDQDCSNFVRSEKSGSGLEYVASNVDLRATMSSIGKAIIKMELYDKSGS</sequence>
<accession>Q4S974</accession>
<keyword evidence="5" id="KW-0166">Nematocyst</keyword>
<dbReference type="InterPro" id="IPR009104">
    <property type="entry name" value="Anemon_actinoporin-like"/>
</dbReference>
<comment type="subcellular location">
    <subcellularLocation>
        <location evidence="2">Nematocyst</location>
    </subcellularLocation>
    <subcellularLocation>
        <location evidence="1">Target cell membrane</location>
    </subcellularLocation>
</comment>
<evidence type="ECO:0000256" key="3">
    <source>
        <dbReference type="ARBA" id="ARBA00022537"/>
    </source>
</evidence>
<keyword evidence="4" id="KW-0472">Membrane</keyword>
<dbReference type="GO" id="GO:0042151">
    <property type="term" value="C:nematocyst"/>
    <property type="evidence" value="ECO:0007669"/>
    <property type="project" value="UniProtKB-SubCell"/>
</dbReference>
<evidence type="ECO:0000256" key="2">
    <source>
        <dbReference type="ARBA" id="ARBA00004532"/>
    </source>
</evidence>
<dbReference type="EMBL" id="CAAE01014700">
    <property type="protein sequence ID" value="CAG02808.1"/>
    <property type="molecule type" value="Genomic_DNA"/>
</dbReference>
<dbReference type="GO" id="GO:0046931">
    <property type="term" value="P:pore complex assembly"/>
    <property type="evidence" value="ECO:0007669"/>
    <property type="project" value="InterPro"/>
</dbReference>
<dbReference type="Pfam" id="PF06369">
    <property type="entry name" value="Anemone_cytotox"/>
    <property type="match status" value="1"/>
</dbReference>
<dbReference type="GO" id="GO:0051715">
    <property type="term" value="P:cytolysis in another organism"/>
    <property type="evidence" value="ECO:0007669"/>
    <property type="project" value="InterPro"/>
</dbReference>
<evidence type="ECO:0000256" key="5">
    <source>
        <dbReference type="ARBA" id="ARBA00023331"/>
    </source>
</evidence>
<protein>
    <submittedName>
        <fullName evidence="6">Chromosome 3 SCAF14700, whole genome shotgun sequence</fullName>
    </submittedName>
</protein>
<dbReference type="SUPFAM" id="SSF63724">
    <property type="entry name" value="Cytolysin/lectin"/>
    <property type="match status" value="1"/>
</dbReference>
<dbReference type="OrthoDB" id="2304600at2759"/>
<gene>
    <name evidence="6" type="ORF">GSTENG00022024001</name>
</gene>
<keyword evidence="4" id="KW-1053">Target membrane</keyword>
<dbReference type="GO" id="GO:0006812">
    <property type="term" value="P:monoatomic cation transport"/>
    <property type="evidence" value="ECO:0007669"/>
    <property type="project" value="InterPro"/>
</dbReference>
<dbReference type="InterPro" id="IPR050677">
    <property type="entry name" value="Actinoporin_PFT"/>
</dbReference>
<dbReference type="KEGG" id="tng:GSTEN00022024G001"/>
<dbReference type="GO" id="GO:0046930">
    <property type="term" value="C:pore complex"/>
    <property type="evidence" value="ECO:0007669"/>
    <property type="project" value="InterPro"/>
</dbReference>
<evidence type="ECO:0000256" key="1">
    <source>
        <dbReference type="ARBA" id="ARBA00004175"/>
    </source>
</evidence>
<reference evidence="6" key="1">
    <citation type="journal article" date="2004" name="Nature">
        <title>Genome duplication in the teleost fish Tetraodon nigroviridis reveals the early vertebrate proto-karyotype.</title>
        <authorList>
            <person name="Jaillon O."/>
            <person name="Aury J.-M."/>
            <person name="Brunet F."/>
            <person name="Petit J.-L."/>
            <person name="Stange-Thomann N."/>
            <person name="Mauceli E."/>
            <person name="Bouneau L."/>
            <person name="Fischer C."/>
            <person name="Ozouf-Costaz C."/>
            <person name="Bernot A."/>
            <person name="Nicaud S."/>
            <person name="Jaffe D."/>
            <person name="Fisher S."/>
            <person name="Lutfalla G."/>
            <person name="Dossat C."/>
            <person name="Segurens B."/>
            <person name="Dasilva C."/>
            <person name="Salanoubat M."/>
            <person name="Levy M."/>
            <person name="Boudet N."/>
            <person name="Castellano S."/>
            <person name="Anthouard V."/>
            <person name="Jubin C."/>
            <person name="Castelli V."/>
            <person name="Katinka M."/>
            <person name="Vacherie B."/>
            <person name="Biemont C."/>
            <person name="Skalli Z."/>
            <person name="Cattolico L."/>
            <person name="Poulain J."/>
            <person name="De Berardinis V."/>
            <person name="Cruaud C."/>
            <person name="Duprat S."/>
            <person name="Brottier P."/>
            <person name="Coutanceau J.-P."/>
            <person name="Gouzy J."/>
            <person name="Parra G."/>
            <person name="Lardier G."/>
            <person name="Chapple C."/>
            <person name="McKernan K.J."/>
            <person name="McEwan P."/>
            <person name="Bosak S."/>
            <person name="Kellis M."/>
            <person name="Volff J.-N."/>
            <person name="Guigo R."/>
            <person name="Zody M.C."/>
            <person name="Mesirov J."/>
            <person name="Lindblad-Toh K."/>
            <person name="Birren B."/>
            <person name="Nusbaum C."/>
            <person name="Kahn D."/>
            <person name="Robinson-Rechavi M."/>
            <person name="Laudet V."/>
            <person name="Schachter V."/>
            <person name="Quetier F."/>
            <person name="Saurin W."/>
            <person name="Scarpelli C."/>
            <person name="Wincker P."/>
            <person name="Lander E.S."/>
            <person name="Weissenbach J."/>
            <person name="Roest Crollius H."/>
        </authorList>
    </citation>
    <scope>NUCLEOTIDE SEQUENCE [LARGE SCALE GENOMIC DNA]</scope>
</reference>
<dbReference type="PANTHER" id="PTHR40388:SF3">
    <property type="entry name" value="DELTA-ACTITOXIN-AEQ1C-LIKE"/>
    <property type="match status" value="1"/>
</dbReference>
<dbReference type="InterPro" id="IPR015926">
    <property type="entry name" value="Cytolysin/lectin"/>
</dbReference>
<organism evidence="6">
    <name type="scientific">Tetraodon nigroviridis</name>
    <name type="common">Spotted green pufferfish</name>
    <name type="synonym">Chelonodon nigroviridis</name>
    <dbReference type="NCBI Taxonomy" id="99883"/>
    <lineage>
        <taxon>Eukaryota</taxon>
        <taxon>Metazoa</taxon>
        <taxon>Chordata</taxon>
        <taxon>Craniata</taxon>
        <taxon>Vertebrata</taxon>
        <taxon>Euteleostomi</taxon>
        <taxon>Actinopterygii</taxon>
        <taxon>Neopterygii</taxon>
        <taxon>Teleostei</taxon>
        <taxon>Neoteleostei</taxon>
        <taxon>Acanthomorphata</taxon>
        <taxon>Eupercaria</taxon>
        <taxon>Tetraodontiformes</taxon>
        <taxon>Tetradontoidea</taxon>
        <taxon>Tetraodontidae</taxon>
        <taxon>Tetraodon</taxon>
    </lineage>
</organism>
<reference evidence="6" key="2">
    <citation type="submission" date="2004-02" db="EMBL/GenBank/DDBJ databases">
        <authorList>
            <consortium name="Genoscope"/>
            <consortium name="Whitehead Institute Centre for Genome Research"/>
        </authorList>
    </citation>
    <scope>NUCLEOTIDE SEQUENCE</scope>
</reference>
<name>Q4S974_TETNG</name>